<comment type="caution">
    <text evidence="1">The sequence shown here is derived from an EMBL/GenBank/DDBJ whole genome shotgun (WGS) entry which is preliminary data.</text>
</comment>
<protein>
    <submittedName>
        <fullName evidence="1">Uncharacterized protein</fullName>
    </submittedName>
</protein>
<proteinExistence type="predicted"/>
<gene>
    <name evidence="1" type="ORF">Fot_28404</name>
</gene>
<evidence type="ECO:0000313" key="2">
    <source>
        <dbReference type="Proteomes" id="UP001604277"/>
    </source>
</evidence>
<dbReference type="Proteomes" id="UP001604277">
    <property type="component" value="Unassembled WGS sequence"/>
</dbReference>
<reference evidence="2" key="1">
    <citation type="submission" date="2024-07" db="EMBL/GenBank/DDBJ databases">
        <title>Two chromosome-level genome assemblies of Korean endemic species Abeliophyllum distichum and Forsythia ovata (Oleaceae).</title>
        <authorList>
            <person name="Jang H."/>
        </authorList>
    </citation>
    <scope>NUCLEOTIDE SEQUENCE [LARGE SCALE GENOMIC DNA]</scope>
</reference>
<accession>A0ABD1TPC5</accession>
<dbReference type="AlphaFoldDB" id="A0ABD1TPC5"/>
<organism evidence="1 2">
    <name type="scientific">Forsythia ovata</name>
    <dbReference type="NCBI Taxonomy" id="205694"/>
    <lineage>
        <taxon>Eukaryota</taxon>
        <taxon>Viridiplantae</taxon>
        <taxon>Streptophyta</taxon>
        <taxon>Embryophyta</taxon>
        <taxon>Tracheophyta</taxon>
        <taxon>Spermatophyta</taxon>
        <taxon>Magnoliopsida</taxon>
        <taxon>eudicotyledons</taxon>
        <taxon>Gunneridae</taxon>
        <taxon>Pentapetalae</taxon>
        <taxon>asterids</taxon>
        <taxon>lamiids</taxon>
        <taxon>Lamiales</taxon>
        <taxon>Oleaceae</taxon>
        <taxon>Forsythieae</taxon>
        <taxon>Forsythia</taxon>
    </lineage>
</organism>
<keyword evidence="2" id="KW-1185">Reference proteome</keyword>
<evidence type="ECO:0000313" key="1">
    <source>
        <dbReference type="EMBL" id="KAL2514433.1"/>
    </source>
</evidence>
<dbReference type="EMBL" id="JBFOLJ010000008">
    <property type="protein sequence ID" value="KAL2514433.1"/>
    <property type="molecule type" value="Genomic_DNA"/>
</dbReference>
<name>A0ABD1TPC5_9LAMI</name>
<sequence>MSSGIRTGMLERCANGGRRSPACILGKKTIFWTVAICQVGQQAMELMGEKALVMVDATGRSCNDGPICFMEHMAYCNENHIDGHLVLLFWHVHWCCGIGRPIERLMFLGIGLKAGVKCGSYCGFGCKGHRGDISNAILLSGHGLVKKKSVDVSRFFD</sequence>